<protein>
    <recommendedName>
        <fullName evidence="2">Urease accessory protein UreH-like transmembrane domain-containing protein</fullName>
    </recommendedName>
</protein>
<gene>
    <name evidence="3" type="ORF">C3F09_04380</name>
</gene>
<feature type="transmembrane region" description="Helical" evidence="1">
    <location>
        <begin position="129"/>
        <end position="151"/>
    </location>
</feature>
<feature type="domain" description="Urease accessory protein UreH-like transmembrane" evidence="2">
    <location>
        <begin position="8"/>
        <end position="204"/>
    </location>
</feature>
<dbReference type="Pfam" id="PF13386">
    <property type="entry name" value="DsbD_2"/>
    <property type="match status" value="1"/>
</dbReference>
<keyword evidence="1" id="KW-0472">Membrane</keyword>
<dbReference type="PANTHER" id="PTHR42208">
    <property type="entry name" value="HEAVY METAL TRANSPORTER-RELATED"/>
    <property type="match status" value="1"/>
</dbReference>
<evidence type="ECO:0000256" key="1">
    <source>
        <dbReference type="SAM" id="Phobius"/>
    </source>
</evidence>
<name>A0A855X2J1_9BACT</name>
<organism evidence="3 4">
    <name type="scientific">candidate division GN15 bacterium</name>
    <dbReference type="NCBI Taxonomy" id="2072418"/>
    <lineage>
        <taxon>Bacteria</taxon>
        <taxon>candidate division GN15</taxon>
    </lineage>
</organism>
<feature type="transmembrane region" description="Helical" evidence="1">
    <location>
        <begin position="52"/>
        <end position="74"/>
    </location>
</feature>
<accession>A0A855X2J1</accession>
<dbReference type="InterPro" id="IPR039447">
    <property type="entry name" value="UreH-like_TM_dom"/>
</dbReference>
<feature type="transmembrane region" description="Helical" evidence="1">
    <location>
        <begin position="6"/>
        <end position="31"/>
    </location>
</feature>
<feature type="transmembrane region" description="Helical" evidence="1">
    <location>
        <begin position="80"/>
        <end position="98"/>
    </location>
</feature>
<evidence type="ECO:0000313" key="4">
    <source>
        <dbReference type="Proteomes" id="UP000250918"/>
    </source>
</evidence>
<sequence>MSLELWTGFVVGILGSIHCIGMCGPIALALPSGFPTRTQLLVSRLLYNAGRVLTYAALGAVSGLLGKTIVMAGFQRSLSIAGGVVILIMVLLPTRFAHRLLPMQAVGRFAEKIRAIWGKLFQERAMRSLFAIGILNGFLPCGFLYVGLAAAATTGGIMSGSAYMMLFGLGTVPSILATSLFGGLLTMRIRRYFLRLLPVGSLILASLLILRGLSLGIPYVSPNMDKQTTTQHPCCH</sequence>
<dbReference type="Proteomes" id="UP000250918">
    <property type="component" value="Unassembled WGS sequence"/>
</dbReference>
<feature type="transmembrane region" description="Helical" evidence="1">
    <location>
        <begin position="163"/>
        <end position="185"/>
    </location>
</feature>
<keyword evidence="1" id="KW-0812">Transmembrane</keyword>
<proteinExistence type="predicted"/>
<feature type="transmembrane region" description="Helical" evidence="1">
    <location>
        <begin position="192"/>
        <end position="213"/>
    </location>
</feature>
<keyword evidence="1" id="KW-1133">Transmembrane helix</keyword>
<evidence type="ECO:0000259" key="2">
    <source>
        <dbReference type="Pfam" id="PF13386"/>
    </source>
</evidence>
<comment type="caution">
    <text evidence="3">The sequence shown here is derived from an EMBL/GenBank/DDBJ whole genome shotgun (WGS) entry which is preliminary data.</text>
</comment>
<reference evidence="3 4" key="1">
    <citation type="journal article" date="2018" name="ISME J.">
        <title>A methanotrophic archaeon couples anaerobic oxidation of methane to Fe(III) reduction.</title>
        <authorList>
            <person name="Cai C."/>
            <person name="Leu A.O."/>
            <person name="Xie G.J."/>
            <person name="Guo J."/>
            <person name="Feng Y."/>
            <person name="Zhao J.X."/>
            <person name="Tyson G.W."/>
            <person name="Yuan Z."/>
            <person name="Hu S."/>
        </authorList>
    </citation>
    <scope>NUCLEOTIDE SEQUENCE [LARGE SCALE GENOMIC DNA]</scope>
    <source>
        <strain evidence="3">FeB_12</strain>
    </source>
</reference>
<dbReference type="PANTHER" id="PTHR42208:SF1">
    <property type="entry name" value="HEAVY METAL TRANSPORTER"/>
    <property type="match status" value="1"/>
</dbReference>
<evidence type="ECO:0000313" key="3">
    <source>
        <dbReference type="EMBL" id="PWB74125.1"/>
    </source>
</evidence>
<dbReference type="EMBL" id="PQAP01000040">
    <property type="protein sequence ID" value="PWB74125.1"/>
    <property type="molecule type" value="Genomic_DNA"/>
</dbReference>
<dbReference type="AlphaFoldDB" id="A0A855X2J1"/>